<dbReference type="InterPro" id="IPR049492">
    <property type="entry name" value="BD-FAE-like_dom"/>
</dbReference>
<dbReference type="InterPro" id="IPR029058">
    <property type="entry name" value="AB_hydrolase_fold"/>
</dbReference>
<dbReference type="AlphaFoldDB" id="A0A6I3S0C6"/>
<proteinExistence type="predicted"/>
<feature type="domain" description="BD-FAE-like" evidence="2">
    <location>
        <begin position="156"/>
        <end position="248"/>
    </location>
</feature>
<comment type="caution">
    <text evidence="3">The sequence shown here is derived from an EMBL/GenBank/DDBJ whole genome shotgun (WGS) entry which is preliminary data.</text>
</comment>
<evidence type="ECO:0000259" key="2">
    <source>
        <dbReference type="Pfam" id="PF20434"/>
    </source>
</evidence>
<dbReference type="PANTHER" id="PTHR48081:SF6">
    <property type="entry name" value="PEPTIDASE S9 PROLYL OLIGOPEPTIDASE CATALYTIC DOMAIN-CONTAINING PROTEIN"/>
    <property type="match status" value="1"/>
</dbReference>
<dbReference type="SUPFAM" id="SSF53474">
    <property type="entry name" value="alpha/beta-Hydrolases"/>
    <property type="match status" value="1"/>
</dbReference>
<dbReference type="Gene3D" id="3.40.50.1820">
    <property type="entry name" value="alpha/beta hydrolase"/>
    <property type="match status" value="1"/>
</dbReference>
<dbReference type="EMBL" id="WNCL01000011">
    <property type="protein sequence ID" value="MTU43019.1"/>
    <property type="molecule type" value="Genomic_DNA"/>
</dbReference>
<gene>
    <name evidence="3" type="ORF">GMD42_05175</name>
</gene>
<reference evidence="3 4" key="1">
    <citation type="journal article" date="2019" name="Nat. Med.">
        <title>A library of human gut bacterial isolates paired with longitudinal multiomics data enables mechanistic microbiome research.</title>
        <authorList>
            <person name="Poyet M."/>
            <person name="Groussin M."/>
            <person name="Gibbons S.M."/>
            <person name="Avila-Pacheco J."/>
            <person name="Jiang X."/>
            <person name="Kearney S.M."/>
            <person name="Perrotta A.R."/>
            <person name="Berdy B."/>
            <person name="Zhao S."/>
            <person name="Lieberman T.D."/>
            <person name="Swanson P.K."/>
            <person name="Smith M."/>
            <person name="Roesemann S."/>
            <person name="Alexander J.E."/>
            <person name="Rich S.A."/>
            <person name="Livny J."/>
            <person name="Vlamakis H."/>
            <person name="Clish C."/>
            <person name="Bullock K."/>
            <person name="Deik A."/>
            <person name="Scott J."/>
            <person name="Pierce K.A."/>
            <person name="Xavier R.J."/>
            <person name="Alm E.J."/>
        </authorList>
    </citation>
    <scope>NUCLEOTIDE SEQUENCE [LARGE SCALE GENOMIC DNA]</scope>
    <source>
        <strain evidence="3 4">BIOML-A2</strain>
    </source>
</reference>
<organism evidence="3 4">
    <name type="scientific">Parasutterella excrementihominis</name>
    <dbReference type="NCBI Taxonomy" id="487175"/>
    <lineage>
        <taxon>Bacteria</taxon>
        <taxon>Pseudomonadati</taxon>
        <taxon>Pseudomonadota</taxon>
        <taxon>Betaproteobacteria</taxon>
        <taxon>Burkholderiales</taxon>
        <taxon>Sutterellaceae</taxon>
        <taxon>Parasutterella</taxon>
    </lineage>
</organism>
<evidence type="ECO:0000256" key="1">
    <source>
        <dbReference type="ARBA" id="ARBA00022801"/>
    </source>
</evidence>
<dbReference type="InterPro" id="IPR050300">
    <property type="entry name" value="GDXG_lipolytic_enzyme"/>
</dbReference>
<sequence>MQRRNFLSSIFATLFAAKTVNAEERKLSPVASEEHKTKFDENTLLDTIKDDPAFSGYSNLLFPRGRTAGLRLREASRLLSYHSYVMPKESAEVLNYMKDEVLKGKKIFYPLKTASNGRPVAGLFFFRGKPDAPFAIICPGGGFQYVGAIHEGFPIAKFLAGKGINAFVIVYRDGSAQAACDDLAQGIDFIFDHAKELQVSTKNYSLWGGSAGARMAAYLGSYGATEFGGKTKQRPSAVIMEYTGHTDISGTEPATFAVVGDQDGIASPWTMEQRINRLKAQGTPAEFRLIRGMSHGFGLGTGTPAEGWAQEALDFWLKNSK</sequence>
<accession>A0A6I3S0C6</accession>
<keyword evidence="1 3" id="KW-0378">Hydrolase</keyword>
<dbReference type="GO" id="GO:0016787">
    <property type="term" value="F:hydrolase activity"/>
    <property type="evidence" value="ECO:0007669"/>
    <property type="project" value="UniProtKB-KW"/>
</dbReference>
<dbReference type="Pfam" id="PF20434">
    <property type="entry name" value="BD-FAE"/>
    <property type="match status" value="1"/>
</dbReference>
<dbReference type="RefSeq" id="WP_155165431.1">
    <property type="nucleotide sequence ID" value="NZ_DBGEHT010000193.1"/>
</dbReference>
<protein>
    <submittedName>
        <fullName evidence="3">Alpha/beta hydrolase</fullName>
    </submittedName>
</protein>
<dbReference type="PANTHER" id="PTHR48081">
    <property type="entry name" value="AB HYDROLASE SUPERFAMILY PROTEIN C4A8.06C"/>
    <property type="match status" value="1"/>
</dbReference>
<dbReference type="Proteomes" id="UP000462362">
    <property type="component" value="Unassembled WGS sequence"/>
</dbReference>
<name>A0A6I3S0C6_9BURK</name>
<evidence type="ECO:0000313" key="4">
    <source>
        <dbReference type="Proteomes" id="UP000462362"/>
    </source>
</evidence>
<evidence type="ECO:0000313" key="3">
    <source>
        <dbReference type="EMBL" id="MTU43019.1"/>
    </source>
</evidence>